<accession>A0A6J6NUF9</accession>
<organism evidence="2">
    <name type="scientific">freshwater metagenome</name>
    <dbReference type="NCBI Taxonomy" id="449393"/>
    <lineage>
        <taxon>unclassified sequences</taxon>
        <taxon>metagenomes</taxon>
        <taxon>ecological metagenomes</taxon>
    </lineage>
</organism>
<sequence>MSILQAAAIAIVPVAILSTVLYAGIHRLAKRPDSYELAA</sequence>
<evidence type="ECO:0000313" key="4">
    <source>
        <dbReference type="EMBL" id="CAB5056850.1"/>
    </source>
</evidence>
<dbReference type="EMBL" id="CAEZXB010000059">
    <property type="protein sequence ID" value="CAB4689602.1"/>
    <property type="molecule type" value="Genomic_DNA"/>
</dbReference>
<gene>
    <name evidence="2" type="ORF">UFOPK2342_01692</name>
    <name evidence="3" type="ORF">UFOPK2423_01670</name>
    <name evidence="4" type="ORF">UFOPK4295_01541</name>
</gene>
<protein>
    <submittedName>
        <fullName evidence="2">Unannotated protein</fullName>
    </submittedName>
</protein>
<evidence type="ECO:0000256" key="1">
    <source>
        <dbReference type="SAM" id="Phobius"/>
    </source>
</evidence>
<name>A0A6J6NUF9_9ZZZZ</name>
<keyword evidence="1" id="KW-0812">Transmembrane</keyword>
<dbReference type="EMBL" id="CAEZXN010000068">
    <property type="protein sequence ID" value="CAB4709927.1"/>
    <property type="molecule type" value="Genomic_DNA"/>
</dbReference>
<keyword evidence="1" id="KW-1133">Transmembrane helix</keyword>
<evidence type="ECO:0000313" key="3">
    <source>
        <dbReference type="EMBL" id="CAB4709927.1"/>
    </source>
</evidence>
<reference evidence="2" key="1">
    <citation type="submission" date="2020-05" db="EMBL/GenBank/DDBJ databases">
        <authorList>
            <person name="Chiriac C."/>
            <person name="Salcher M."/>
            <person name="Ghai R."/>
            <person name="Kavagutti S V."/>
        </authorList>
    </citation>
    <scope>NUCLEOTIDE SEQUENCE</scope>
</reference>
<evidence type="ECO:0000313" key="2">
    <source>
        <dbReference type="EMBL" id="CAB4689602.1"/>
    </source>
</evidence>
<dbReference type="EMBL" id="CAFBQF010000120">
    <property type="protein sequence ID" value="CAB5056850.1"/>
    <property type="molecule type" value="Genomic_DNA"/>
</dbReference>
<keyword evidence="1" id="KW-0472">Membrane</keyword>
<feature type="transmembrane region" description="Helical" evidence="1">
    <location>
        <begin position="6"/>
        <end position="25"/>
    </location>
</feature>
<proteinExistence type="predicted"/>
<dbReference type="AlphaFoldDB" id="A0A6J6NUF9"/>